<dbReference type="EMBL" id="BGPR01000970">
    <property type="protein sequence ID" value="GBM41684.1"/>
    <property type="molecule type" value="Genomic_DNA"/>
</dbReference>
<comment type="caution">
    <text evidence="2">The sequence shown here is derived from an EMBL/GenBank/DDBJ whole genome shotgun (WGS) entry which is preliminary data.</text>
</comment>
<dbReference type="AlphaFoldDB" id="A0A4Y2FPT6"/>
<reference evidence="2 3" key="1">
    <citation type="journal article" date="2019" name="Sci. Rep.">
        <title>Orb-weaving spider Araneus ventricosus genome elucidates the spidroin gene catalogue.</title>
        <authorList>
            <person name="Kono N."/>
            <person name="Nakamura H."/>
            <person name="Ohtoshi R."/>
            <person name="Moran D.A.P."/>
            <person name="Shinohara A."/>
            <person name="Yoshida Y."/>
            <person name="Fujiwara M."/>
            <person name="Mori M."/>
            <person name="Tomita M."/>
            <person name="Arakawa K."/>
        </authorList>
    </citation>
    <scope>NUCLEOTIDE SEQUENCE [LARGE SCALE GENOMIC DNA]</scope>
</reference>
<keyword evidence="3" id="KW-1185">Reference proteome</keyword>
<feature type="region of interest" description="Disordered" evidence="1">
    <location>
        <begin position="1"/>
        <end position="21"/>
    </location>
</feature>
<evidence type="ECO:0000256" key="1">
    <source>
        <dbReference type="SAM" id="MobiDB-lite"/>
    </source>
</evidence>
<proteinExistence type="predicted"/>
<name>A0A4Y2FPT6_ARAVE</name>
<sequence length="154" mass="17257">MGDERSRTPDLGDHFWRQTDDSENAPRFSITSLLGKKIRSQDCDYEAGELSAIDSAVIVVISDFPQTIKGGYGQDHFLDGGRSWCLHQNFADKLDEYERALIANTKQNGNMIQPIEKHAESNRGQGRPKPFTGTWEILRNIGYPSRNGGIQTDA</sequence>
<dbReference type="Proteomes" id="UP000499080">
    <property type="component" value="Unassembled WGS sequence"/>
</dbReference>
<feature type="compositionally biased region" description="Basic and acidic residues" evidence="1">
    <location>
        <begin position="1"/>
        <end position="20"/>
    </location>
</feature>
<protein>
    <submittedName>
        <fullName evidence="2">Uncharacterized protein</fullName>
    </submittedName>
</protein>
<organism evidence="2 3">
    <name type="scientific">Araneus ventricosus</name>
    <name type="common">Orbweaver spider</name>
    <name type="synonym">Epeira ventricosa</name>
    <dbReference type="NCBI Taxonomy" id="182803"/>
    <lineage>
        <taxon>Eukaryota</taxon>
        <taxon>Metazoa</taxon>
        <taxon>Ecdysozoa</taxon>
        <taxon>Arthropoda</taxon>
        <taxon>Chelicerata</taxon>
        <taxon>Arachnida</taxon>
        <taxon>Araneae</taxon>
        <taxon>Araneomorphae</taxon>
        <taxon>Entelegynae</taxon>
        <taxon>Araneoidea</taxon>
        <taxon>Araneidae</taxon>
        <taxon>Araneus</taxon>
    </lineage>
</organism>
<evidence type="ECO:0000313" key="3">
    <source>
        <dbReference type="Proteomes" id="UP000499080"/>
    </source>
</evidence>
<evidence type="ECO:0000313" key="2">
    <source>
        <dbReference type="EMBL" id="GBM41684.1"/>
    </source>
</evidence>
<gene>
    <name evidence="2" type="ORF">AVEN_46952_1</name>
</gene>
<accession>A0A4Y2FPT6</accession>